<keyword evidence="2" id="KW-0539">Nucleus</keyword>
<feature type="region of interest" description="Disordered" evidence="3">
    <location>
        <begin position="54"/>
        <end position="84"/>
    </location>
</feature>
<protein>
    <recommendedName>
        <fullName evidence="6">Oxidative stress 3</fullName>
    </recommendedName>
</protein>
<evidence type="ECO:0000256" key="3">
    <source>
        <dbReference type="SAM" id="MobiDB-lite"/>
    </source>
</evidence>
<feature type="compositionally biased region" description="Low complexity" evidence="3">
    <location>
        <begin position="54"/>
        <end position="83"/>
    </location>
</feature>
<evidence type="ECO:0000256" key="2">
    <source>
        <dbReference type="ARBA" id="ARBA00023242"/>
    </source>
</evidence>
<dbReference type="PANTHER" id="PTHR33172">
    <property type="entry name" value="OS08G0516900 PROTEIN"/>
    <property type="match status" value="1"/>
</dbReference>
<dbReference type="GO" id="GO:0006950">
    <property type="term" value="P:response to stress"/>
    <property type="evidence" value="ECO:0007669"/>
    <property type="project" value="UniProtKB-ARBA"/>
</dbReference>
<evidence type="ECO:0000313" key="5">
    <source>
        <dbReference type="Proteomes" id="UP000327085"/>
    </source>
</evidence>
<proteinExistence type="predicted"/>
<reference evidence="5" key="1">
    <citation type="journal article" date="2020" name="Plant J.">
        <title>Transposons played a major role in the diversification between the closely related almond and peach genomes: results from the almond genome sequence.</title>
        <authorList>
            <person name="Alioto T."/>
            <person name="Alexiou K.G."/>
            <person name="Bardil A."/>
            <person name="Barteri F."/>
            <person name="Castanera R."/>
            <person name="Cruz F."/>
            <person name="Dhingra A."/>
            <person name="Duval H."/>
            <person name="Fernandez I Marti A."/>
            <person name="Frias L."/>
            <person name="Galan B."/>
            <person name="Garcia J.L."/>
            <person name="Howad W."/>
            <person name="Gomez-Garrido J."/>
            <person name="Gut M."/>
            <person name="Julca I."/>
            <person name="Morata J."/>
            <person name="Puigdomenech P."/>
            <person name="Ribeca P."/>
            <person name="Rubio Cabetas M.J."/>
            <person name="Vlasova A."/>
            <person name="Wirthensohn M."/>
            <person name="Garcia-Mas J."/>
            <person name="Gabaldon T."/>
            <person name="Casacuberta J.M."/>
            <person name="Arus P."/>
        </authorList>
    </citation>
    <scope>NUCLEOTIDE SEQUENCE [LARGE SCALE GENOMIC DNA]</scope>
    <source>
        <strain evidence="5">cv. Texas</strain>
    </source>
</reference>
<accession>A0A5E4E6U7</accession>
<evidence type="ECO:0000256" key="1">
    <source>
        <dbReference type="ARBA" id="ARBA00004123"/>
    </source>
</evidence>
<name>A0A5E4E6U7_PRUDU</name>
<dbReference type="GO" id="GO:0005634">
    <property type="term" value="C:nucleus"/>
    <property type="evidence" value="ECO:0007669"/>
    <property type="project" value="UniProtKB-SubCell"/>
</dbReference>
<sequence length="185" mass="20431">MGHHEEEKRIFEDQNIEEKHAYQVGQDYWVIKEDHHHHHEEMCVSGSIESSLENSMNSIESSSSSDLVQDASSASTSCSSSPSNGPLYELSDLMIHLPMRRGLSKYYQGKAQSFTSLASVKSIEDLAKKVAPYRRKIKPCKSYGGGLDGGHKSYTTTPKAIISKKASSRGGSFLYSVSKRGKLLG</sequence>
<dbReference type="Gramene" id="VVA10451">
    <property type="protein sequence ID" value="VVA10451"/>
    <property type="gene ID" value="Prudul26B016435"/>
</dbReference>
<evidence type="ECO:0008006" key="6">
    <source>
        <dbReference type="Google" id="ProtNLM"/>
    </source>
</evidence>
<comment type="subcellular location">
    <subcellularLocation>
        <location evidence="1">Nucleus</location>
    </subcellularLocation>
</comment>
<organism evidence="4 5">
    <name type="scientific">Prunus dulcis</name>
    <name type="common">Almond</name>
    <name type="synonym">Amygdalus dulcis</name>
    <dbReference type="NCBI Taxonomy" id="3755"/>
    <lineage>
        <taxon>Eukaryota</taxon>
        <taxon>Viridiplantae</taxon>
        <taxon>Streptophyta</taxon>
        <taxon>Embryophyta</taxon>
        <taxon>Tracheophyta</taxon>
        <taxon>Spermatophyta</taxon>
        <taxon>Magnoliopsida</taxon>
        <taxon>eudicotyledons</taxon>
        <taxon>Gunneridae</taxon>
        <taxon>Pentapetalae</taxon>
        <taxon>rosids</taxon>
        <taxon>fabids</taxon>
        <taxon>Rosales</taxon>
        <taxon>Rosaceae</taxon>
        <taxon>Amygdaloideae</taxon>
        <taxon>Amygdaleae</taxon>
        <taxon>Prunus</taxon>
    </lineage>
</organism>
<evidence type="ECO:0000313" key="4">
    <source>
        <dbReference type="EMBL" id="VVA10451.1"/>
    </source>
</evidence>
<dbReference type="Proteomes" id="UP000327085">
    <property type="component" value="Chromosome 7"/>
</dbReference>
<dbReference type="AlphaFoldDB" id="A0A5E4E6U7"/>
<gene>
    <name evidence="4" type="ORF">ALMOND_2B016435</name>
</gene>
<dbReference type="InterPro" id="IPR051992">
    <property type="entry name" value="OxStress_Response_Reg"/>
</dbReference>
<dbReference type="FunCoup" id="A0A5E4E6U7">
    <property type="interactions" value="4"/>
</dbReference>
<dbReference type="EMBL" id="CABIKO010000002">
    <property type="protein sequence ID" value="VVA10451.1"/>
    <property type="molecule type" value="Genomic_DNA"/>
</dbReference>
<dbReference type="InParanoid" id="A0A5E4E6U7"/>
<dbReference type="OMA" id="WVIKEDD"/>
<dbReference type="PANTHER" id="PTHR33172:SF103">
    <property type="entry name" value="PROTEIN OXIDATIVE STRESS 3"/>
    <property type="match status" value="1"/>
</dbReference>